<protein>
    <submittedName>
        <fullName evidence="2">Uncharacterized protein</fullName>
    </submittedName>
</protein>
<organism evidence="2 3">
    <name type="scientific">Candidatus Mancarchaeum acidiphilum</name>
    <dbReference type="NCBI Taxonomy" id="1920749"/>
    <lineage>
        <taxon>Archaea</taxon>
        <taxon>Candidatus Micrarchaeota</taxon>
        <taxon>Candidatus Mancarchaeum</taxon>
    </lineage>
</organism>
<feature type="region of interest" description="Disordered" evidence="1">
    <location>
        <begin position="158"/>
        <end position="181"/>
    </location>
</feature>
<keyword evidence="3" id="KW-1185">Reference proteome</keyword>
<feature type="compositionally biased region" description="Basic and acidic residues" evidence="1">
    <location>
        <begin position="171"/>
        <end position="181"/>
    </location>
</feature>
<dbReference type="AlphaFoldDB" id="A0A218NNU2"/>
<dbReference type="EMBL" id="CP019964">
    <property type="protein sequence ID" value="ASI14106.1"/>
    <property type="molecule type" value="Genomic_DNA"/>
</dbReference>
<feature type="compositionally biased region" description="Basic residues" evidence="1">
    <location>
        <begin position="160"/>
        <end position="170"/>
    </location>
</feature>
<accession>A0A218NNU2</accession>
<dbReference type="Proteomes" id="UP000197679">
    <property type="component" value="Chromosome"/>
</dbReference>
<evidence type="ECO:0000256" key="1">
    <source>
        <dbReference type="SAM" id="MobiDB-lite"/>
    </source>
</evidence>
<gene>
    <name evidence="2" type="ORF">Mia14_0815</name>
</gene>
<dbReference type="KEGG" id="marh:Mia14_0815"/>
<evidence type="ECO:0000313" key="3">
    <source>
        <dbReference type="Proteomes" id="UP000197679"/>
    </source>
</evidence>
<feature type="compositionally biased region" description="Basic and acidic residues" evidence="1">
    <location>
        <begin position="38"/>
        <end position="49"/>
    </location>
</feature>
<feature type="compositionally biased region" description="Basic and acidic residues" evidence="1">
    <location>
        <begin position="7"/>
        <end position="22"/>
    </location>
</feature>
<feature type="region of interest" description="Disordered" evidence="1">
    <location>
        <begin position="1"/>
        <end position="49"/>
    </location>
</feature>
<sequence length="181" mass="21068">MFDMTEENNKQPVEAKERKESQKSSLTAEPKPATAMQKSKEKDNVSEYKSKLRRSIKNAIKINSLSHIDSRDAMKSAYLNNYQQIMKLAKTSENKTILNEISRIVVRGYRTLAVPTPKVTAEVSYNKMKETYDRYEALYKALSSNKIFMDEHTNEEKRIAKARHRSKTKMSRYEKKAKSTF</sequence>
<evidence type="ECO:0000313" key="2">
    <source>
        <dbReference type="EMBL" id="ASI14106.1"/>
    </source>
</evidence>
<name>A0A218NNU2_9ARCH</name>
<proteinExistence type="predicted"/>
<reference evidence="2 3" key="1">
    <citation type="journal article" date="2017" name="Nat. Commun.">
        <title>'ARMAN' archaea depend on association with euryarchaeal host in culture and in situ.</title>
        <authorList>
            <person name="Golyshina O."/>
            <person name="Toshchakov S."/>
            <person name="Makarova K."/>
            <person name="Gavrilov S."/>
            <person name="Korzhenkov A."/>
            <person name="La Cono V."/>
            <person name="Arcadi E."/>
            <person name="Nechitaylo T."/>
            <person name="Ferrer M."/>
            <person name="Kublanov I."/>
            <person name="Wolf Y."/>
            <person name="Yakimov M."/>
            <person name="Golyshin P."/>
            <person name="Slesarev A."/>
            <person name="Kozyavkin S."/>
        </authorList>
    </citation>
    <scope>NUCLEOTIDE SEQUENCE [LARGE SCALE GENOMIC DNA]</scope>
    <source>
        <strain evidence="2 3">Mia14</strain>
    </source>
</reference>